<feature type="compositionally biased region" description="Basic and acidic residues" evidence="6">
    <location>
        <begin position="36"/>
        <end position="48"/>
    </location>
</feature>
<evidence type="ECO:0000259" key="7">
    <source>
        <dbReference type="PROSITE" id="PS50059"/>
    </source>
</evidence>
<organism evidence="8 9">
    <name type="scientific">Triparma columacea</name>
    <dbReference type="NCBI Taxonomy" id="722753"/>
    <lineage>
        <taxon>Eukaryota</taxon>
        <taxon>Sar</taxon>
        <taxon>Stramenopiles</taxon>
        <taxon>Ochrophyta</taxon>
        <taxon>Bolidophyceae</taxon>
        <taxon>Parmales</taxon>
        <taxon>Triparmaceae</taxon>
        <taxon>Triparma</taxon>
    </lineage>
</organism>
<dbReference type="EC" id="5.2.1.8" evidence="2 5"/>
<dbReference type="OrthoDB" id="77911at2759"/>
<reference evidence="9" key="1">
    <citation type="journal article" date="2023" name="Commun. Biol.">
        <title>Genome analysis of Parmales, the sister group of diatoms, reveals the evolutionary specialization of diatoms from phago-mixotrophs to photoautotrophs.</title>
        <authorList>
            <person name="Ban H."/>
            <person name="Sato S."/>
            <person name="Yoshikawa S."/>
            <person name="Yamada K."/>
            <person name="Nakamura Y."/>
            <person name="Ichinomiya M."/>
            <person name="Sato N."/>
            <person name="Blanc-Mathieu R."/>
            <person name="Endo H."/>
            <person name="Kuwata A."/>
            <person name="Ogata H."/>
        </authorList>
    </citation>
    <scope>NUCLEOTIDE SEQUENCE [LARGE SCALE GENOMIC DNA]</scope>
</reference>
<dbReference type="InterPro" id="IPR046357">
    <property type="entry name" value="PPIase_dom_sf"/>
</dbReference>
<accession>A0A9W7GH23</accession>
<evidence type="ECO:0000256" key="4">
    <source>
        <dbReference type="ARBA" id="ARBA00023235"/>
    </source>
</evidence>
<keyword evidence="9" id="KW-1185">Reference proteome</keyword>
<dbReference type="Proteomes" id="UP001165065">
    <property type="component" value="Unassembled WGS sequence"/>
</dbReference>
<dbReference type="EMBL" id="BRYA01000201">
    <property type="protein sequence ID" value="GMI43840.1"/>
    <property type="molecule type" value="Genomic_DNA"/>
</dbReference>
<comment type="caution">
    <text evidence="8">The sequence shown here is derived from an EMBL/GenBank/DDBJ whole genome shotgun (WGS) entry which is preliminary data.</text>
</comment>
<dbReference type="Pfam" id="PF00254">
    <property type="entry name" value="FKBP_C"/>
    <property type="match status" value="1"/>
</dbReference>
<protein>
    <recommendedName>
        <fullName evidence="2 5">peptidylprolyl isomerase</fullName>
        <ecNumber evidence="2 5">5.2.1.8</ecNumber>
    </recommendedName>
</protein>
<evidence type="ECO:0000256" key="3">
    <source>
        <dbReference type="ARBA" id="ARBA00023110"/>
    </source>
</evidence>
<evidence type="ECO:0000256" key="6">
    <source>
        <dbReference type="SAM" id="MobiDB-lite"/>
    </source>
</evidence>
<keyword evidence="4 5" id="KW-0413">Isomerase</keyword>
<dbReference type="InterPro" id="IPR001179">
    <property type="entry name" value="PPIase_FKBP_dom"/>
</dbReference>
<evidence type="ECO:0000313" key="8">
    <source>
        <dbReference type="EMBL" id="GMI43840.1"/>
    </source>
</evidence>
<evidence type="ECO:0000256" key="2">
    <source>
        <dbReference type="ARBA" id="ARBA00013194"/>
    </source>
</evidence>
<gene>
    <name evidence="8" type="ORF">TrCOL_g9994</name>
</gene>
<comment type="catalytic activity">
    <reaction evidence="1 5">
        <text>[protein]-peptidylproline (omega=180) = [protein]-peptidylproline (omega=0)</text>
        <dbReference type="Rhea" id="RHEA:16237"/>
        <dbReference type="Rhea" id="RHEA-COMP:10747"/>
        <dbReference type="Rhea" id="RHEA-COMP:10748"/>
        <dbReference type="ChEBI" id="CHEBI:83833"/>
        <dbReference type="ChEBI" id="CHEBI:83834"/>
        <dbReference type="EC" id="5.2.1.8"/>
    </reaction>
</comment>
<dbReference type="PANTHER" id="PTHR43811:SF19">
    <property type="entry name" value="39 KDA FK506-BINDING NUCLEAR PROTEIN"/>
    <property type="match status" value="1"/>
</dbReference>
<dbReference type="PROSITE" id="PS50059">
    <property type="entry name" value="FKBP_PPIASE"/>
    <property type="match status" value="1"/>
</dbReference>
<feature type="compositionally biased region" description="Basic and acidic residues" evidence="6">
    <location>
        <begin position="1"/>
        <end position="28"/>
    </location>
</feature>
<dbReference type="Gene3D" id="3.10.50.40">
    <property type="match status" value="1"/>
</dbReference>
<evidence type="ECO:0000313" key="9">
    <source>
        <dbReference type="Proteomes" id="UP001165065"/>
    </source>
</evidence>
<keyword evidence="3 5" id="KW-0697">Rotamase</keyword>
<sequence length="167" mass="18948">MTRKEKEEKEKKEREEEKNKLQERADKKKERKKKERERAREKKREREGGAGGGGGGGGGGGEWKEMNMGIKYKDLQIGKGEVIEDRTRIRVSYVGKRDDENGKVFDRSSDFSFKFGKGDVIKGWDMGLRGVRKGGTRLIKVPPKAGYGTRDLGWGGSAHLWFKVTVL</sequence>
<proteinExistence type="predicted"/>
<dbReference type="PANTHER" id="PTHR43811">
    <property type="entry name" value="FKBP-TYPE PEPTIDYL-PROLYL CIS-TRANS ISOMERASE FKPA"/>
    <property type="match status" value="1"/>
</dbReference>
<name>A0A9W7GH23_9STRA</name>
<feature type="compositionally biased region" description="Gly residues" evidence="6">
    <location>
        <begin position="49"/>
        <end position="61"/>
    </location>
</feature>
<dbReference type="SUPFAM" id="SSF54534">
    <property type="entry name" value="FKBP-like"/>
    <property type="match status" value="1"/>
</dbReference>
<dbReference type="AlphaFoldDB" id="A0A9W7GH23"/>
<feature type="region of interest" description="Disordered" evidence="6">
    <location>
        <begin position="1"/>
        <end position="65"/>
    </location>
</feature>
<evidence type="ECO:0000256" key="1">
    <source>
        <dbReference type="ARBA" id="ARBA00000971"/>
    </source>
</evidence>
<dbReference type="GO" id="GO:0003755">
    <property type="term" value="F:peptidyl-prolyl cis-trans isomerase activity"/>
    <property type="evidence" value="ECO:0007669"/>
    <property type="project" value="UniProtKB-KW"/>
</dbReference>
<feature type="domain" description="PPIase FKBP-type" evidence="7">
    <location>
        <begin position="86"/>
        <end position="167"/>
    </location>
</feature>
<evidence type="ECO:0000256" key="5">
    <source>
        <dbReference type="PROSITE-ProRule" id="PRU00277"/>
    </source>
</evidence>